<keyword evidence="2" id="KW-1185">Reference proteome</keyword>
<evidence type="ECO:0000313" key="1">
    <source>
        <dbReference type="EMBL" id="KAJ8125128.1"/>
    </source>
</evidence>
<gene>
    <name evidence="1" type="ORF">O1611_g8512</name>
</gene>
<protein>
    <submittedName>
        <fullName evidence="1">Uncharacterized protein</fullName>
    </submittedName>
</protein>
<reference evidence="1" key="1">
    <citation type="submission" date="2022-12" db="EMBL/GenBank/DDBJ databases">
        <title>Genome Sequence of Lasiodiplodia mahajangana.</title>
        <authorList>
            <person name="Buettner E."/>
        </authorList>
    </citation>
    <scope>NUCLEOTIDE SEQUENCE</scope>
    <source>
        <strain evidence="1">VT137</strain>
    </source>
</reference>
<dbReference type="Proteomes" id="UP001153332">
    <property type="component" value="Unassembled WGS sequence"/>
</dbReference>
<accession>A0ACC2JD31</accession>
<comment type="caution">
    <text evidence="1">The sequence shown here is derived from an EMBL/GenBank/DDBJ whole genome shotgun (WGS) entry which is preliminary data.</text>
</comment>
<evidence type="ECO:0000313" key="2">
    <source>
        <dbReference type="Proteomes" id="UP001153332"/>
    </source>
</evidence>
<organism evidence="1 2">
    <name type="scientific">Lasiodiplodia mahajangana</name>
    <dbReference type="NCBI Taxonomy" id="1108764"/>
    <lineage>
        <taxon>Eukaryota</taxon>
        <taxon>Fungi</taxon>
        <taxon>Dikarya</taxon>
        <taxon>Ascomycota</taxon>
        <taxon>Pezizomycotina</taxon>
        <taxon>Dothideomycetes</taxon>
        <taxon>Dothideomycetes incertae sedis</taxon>
        <taxon>Botryosphaeriales</taxon>
        <taxon>Botryosphaeriaceae</taxon>
        <taxon>Lasiodiplodia</taxon>
    </lineage>
</organism>
<proteinExistence type="predicted"/>
<dbReference type="EMBL" id="JAPUUL010002550">
    <property type="protein sequence ID" value="KAJ8125128.1"/>
    <property type="molecule type" value="Genomic_DNA"/>
</dbReference>
<sequence>MKDNPSVGLTFLEMDFPSLNSVNQRCDEFTDNNLNVLMCNAGIMYKPPCLSNDYEITFATNHLQTAFADFTQTAEDPDADERRADHYYRQSKLANIVYDAELARRYLMIMEVSVHLGVVHTDLTDSLRIGERALVYAFSLWTAGTLTLMEENQACLSQLWIAAGASRD</sequence>
<name>A0ACC2JD31_9PEZI</name>